<feature type="domain" description="TonB-dependent transporter Oar-like beta-barrel" evidence="8">
    <location>
        <begin position="575"/>
        <end position="852"/>
    </location>
</feature>
<dbReference type="InterPro" id="IPR036942">
    <property type="entry name" value="Beta-barrel_TonB_sf"/>
</dbReference>
<dbReference type="Gene3D" id="2.170.130.10">
    <property type="entry name" value="TonB-dependent receptor, plug domain"/>
    <property type="match status" value="1"/>
</dbReference>
<proteinExistence type="predicted"/>
<dbReference type="RefSeq" id="WP_162335882.1">
    <property type="nucleotide sequence ID" value="NZ_JBHSRQ010000007.1"/>
</dbReference>
<reference evidence="9 10" key="1">
    <citation type="submission" date="2017-10" db="EMBL/GenBank/DDBJ databases">
        <title>Whole genome sequencing of members of genus Pseudoxanthomonas.</title>
        <authorList>
            <person name="Kumar S."/>
            <person name="Bansal K."/>
            <person name="Kaur A."/>
            <person name="Patil P."/>
            <person name="Sharma S."/>
            <person name="Patil P.B."/>
        </authorList>
    </citation>
    <scope>NUCLEOTIDE SEQUENCE [LARGE SCALE GENOMIC DNA]</scope>
    <source>
        <strain evidence="9 10">DSM 17109</strain>
    </source>
</reference>
<sequence>MNRGRIRKQLRITTLSLALATCFAGGVQAQSNTTGSVFGQAADGDRITVTHVGTGLERSVSVGNGGDFRIGALPPGQYRVTRTDASGQATTREIVVTTGSGSNVSFAAGDAATLDTITVRGTSAVNPIDVSSVESVTIFTEAQIDRLPVSRDITNVALLAPGTVKGDPRFGNVASFGGSSAAENVYYVNGFNVTNIVTGLAFNQVPFEAIAEQQIKTGGYGAEFGRSLGGVLNITTKRGSNEWKGGANVFWSPDSLSSGRALAHDPDRDGEYRIVESGSKIDSTVYNLYGGGPLVKDRLFFFGLFQGQRDKEVLDFENGHEGSTIDSPQGLVKLDWYLNDDHRLELTAFRDKSVEDGITYQRPAGDLYVGGGDPIGTFRRTTGGDNYIAKWTGYITDNLTLSALYGYGKYSRGSENSNAENCPYVYDGRSTGTPPIGVAGCYIDYQRGLPDAGDTRKAWRFDGEWALGDHTLRFGVDNEEFITVDGSTYSAGEYWRYYNTTPGSTVAPGVVVPVGVTEMVRRRILDNGGTFTTKNTAWYVEDTWQVNDRLMAYLGIRNEGFENLNAEGGSFIDIKDTWSPRLGFSWDVRGDSSLKVFGNAGRYYIPVYANTNVRLAGAELDYNEWYTFTGIDPVTGVPVLGPQVGPRNYTSDGQIKDPRTVVDNNLEPMYQDEFIAGWQWQFAPNWTLGMRGVYRELKSGMDDLCAGSGAHDWALANGYSAAHADAIAEALSHCFLTNPGKDLSANVDLDGTGQLTVVDIPASALGLPAAKRKYHALEFMVERAWDDRWFLQASYTWAKSRGNTEGYVKSDIAQEDAGITQDFDFPGLMDGAYGDLPNDRRHSLKVFGAYQINDEWRVGANLIAQSGRPVNCFGIYPADGPDGEAVQYGAASFYCGEGVQSPYSIDGSLHPRGTSGRVPWATTMDLRVDYQPAWAKGLTLGLMVQNVFDSQDYYRVVEVWDAGGGAKAYDYKHPRSFVDPRRMTLSASYEF</sequence>
<comment type="caution">
    <text evidence="9">The sequence shown here is derived from an EMBL/GenBank/DDBJ whole genome shotgun (WGS) entry which is preliminary data.</text>
</comment>
<keyword evidence="6" id="KW-0998">Cell outer membrane</keyword>
<gene>
    <name evidence="9" type="ORF">CSC78_00145</name>
</gene>
<dbReference type="InterPro" id="IPR013784">
    <property type="entry name" value="Carb-bd-like_fold"/>
</dbReference>
<dbReference type="InterPro" id="IPR039426">
    <property type="entry name" value="TonB-dep_rcpt-like"/>
</dbReference>
<evidence type="ECO:0000256" key="4">
    <source>
        <dbReference type="ARBA" id="ARBA00022692"/>
    </source>
</evidence>
<dbReference type="PANTHER" id="PTHR30069">
    <property type="entry name" value="TONB-DEPENDENT OUTER MEMBRANE RECEPTOR"/>
    <property type="match status" value="1"/>
</dbReference>
<evidence type="ECO:0000256" key="5">
    <source>
        <dbReference type="ARBA" id="ARBA00023136"/>
    </source>
</evidence>
<dbReference type="SUPFAM" id="SSF56935">
    <property type="entry name" value="Porins"/>
    <property type="match status" value="1"/>
</dbReference>
<keyword evidence="7" id="KW-0732">Signal</keyword>
<dbReference type="InterPro" id="IPR037066">
    <property type="entry name" value="Plug_dom_sf"/>
</dbReference>
<name>A0ABQ6ZLR5_9GAMM</name>
<keyword evidence="4" id="KW-0812">Transmembrane</keyword>
<evidence type="ECO:0000256" key="1">
    <source>
        <dbReference type="ARBA" id="ARBA00004571"/>
    </source>
</evidence>
<accession>A0ABQ6ZLR5</accession>
<keyword evidence="3" id="KW-1134">Transmembrane beta strand</keyword>
<feature type="domain" description="TonB-dependent transporter Oar-like beta-barrel" evidence="8">
    <location>
        <begin position="322"/>
        <end position="565"/>
    </location>
</feature>
<evidence type="ECO:0000256" key="2">
    <source>
        <dbReference type="ARBA" id="ARBA00022448"/>
    </source>
</evidence>
<evidence type="ECO:0000256" key="6">
    <source>
        <dbReference type="ARBA" id="ARBA00023237"/>
    </source>
</evidence>
<evidence type="ECO:0000256" key="7">
    <source>
        <dbReference type="SAM" id="SignalP"/>
    </source>
</evidence>
<evidence type="ECO:0000259" key="8">
    <source>
        <dbReference type="Pfam" id="PF25183"/>
    </source>
</evidence>
<dbReference type="Proteomes" id="UP000781710">
    <property type="component" value="Unassembled WGS sequence"/>
</dbReference>
<evidence type="ECO:0000313" key="9">
    <source>
        <dbReference type="EMBL" id="KAF1727273.1"/>
    </source>
</evidence>
<keyword evidence="2" id="KW-0813">Transport</keyword>
<feature type="signal peptide" evidence="7">
    <location>
        <begin position="1"/>
        <end position="29"/>
    </location>
</feature>
<dbReference type="Gene3D" id="2.60.40.1120">
    <property type="entry name" value="Carboxypeptidase-like, regulatory domain"/>
    <property type="match status" value="1"/>
</dbReference>
<dbReference type="PANTHER" id="PTHR30069:SF46">
    <property type="entry name" value="OAR PROTEIN"/>
    <property type="match status" value="1"/>
</dbReference>
<dbReference type="Gene3D" id="2.40.170.20">
    <property type="entry name" value="TonB-dependent receptor, beta-barrel domain"/>
    <property type="match status" value="1"/>
</dbReference>
<evidence type="ECO:0000256" key="3">
    <source>
        <dbReference type="ARBA" id="ARBA00022452"/>
    </source>
</evidence>
<protein>
    <submittedName>
        <fullName evidence="9">Oar protein</fullName>
    </submittedName>
</protein>
<dbReference type="Pfam" id="PF25183">
    <property type="entry name" value="OMP_b-brl_4"/>
    <property type="match status" value="2"/>
</dbReference>
<dbReference type="EMBL" id="PDWW01000001">
    <property type="protein sequence ID" value="KAF1727273.1"/>
    <property type="molecule type" value="Genomic_DNA"/>
</dbReference>
<feature type="chain" id="PRO_5045831317" evidence="7">
    <location>
        <begin position="30"/>
        <end position="991"/>
    </location>
</feature>
<keyword evidence="10" id="KW-1185">Reference proteome</keyword>
<organism evidence="9 10">
    <name type="scientific">Pseudoxanthomonas japonensis</name>
    <dbReference type="NCBI Taxonomy" id="69284"/>
    <lineage>
        <taxon>Bacteria</taxon>
        <taxon>Pseudomonadati</taxon>
        <taxon>Pseudomonadota</taxon>
        <taxon>Gammaproteobacteria</taxon>
        <taxon>Lysobacterales</taxon>
        <taxon>Lysobacteraceae</taxon>
        <taxon>Pseudoxanthomonas</taxon>
    </lineage>
</organism>
<evidence type="ECO:0000313" key="10">
    <source>
        <dbReference type="Proteomes" id="UP000781710"/>
    </source>
</evidence>
<dbReference type="SUPFAM" id="SSF49452">
    <property type="entry name" value="Starch-binding domain-like"/>
    <property type="match status" value="1"/>
</dbReference>
<dbReference type="InterPro" id="IPR057601">
    <property type="entry name" value="Oar-like_b-barrel"/>
</dbReference>
<comment type="subcellular location">
    <subcellularLocation>
        <location evidence="1">Cell outer membrane</location>
        <topology evidence="1">Multi-pass membrane protein</topology>
    </subcellularLocation>
</comment>
<keyword evidence="5" id="KW-0472">Membrane</keyword>